<comment type="caution">
    <text evidence="1">The sequence shown here is derived from an EMBL/GenBank/DDBJ whole genome shotgun (WGS) entry which is preliminary data.</text>
</comment>
<dbReference type="EMBL" id="JAEHFL010000015">
    <property type="protein sequence ID" value="MBK3428814.1"/>
    <property type="molecule type" value="Genomic_DNA"/>
</dbReference>
<dbReference type="Proteomes" id="UP000603369">
    <property type="component" value="Unassembled WGS sequence"/>
</dbReference>
<accession>A0A8I1LDJ9</accession>
<keyword evidence="2" id="KW-1185">Reference proteome</keyword>
<dbReference type="RefSeq" id="WP_200436185.1">
    <property type="nucleotide sequence ID" value="NZ_JAEHFL010000015.1"/>
</dbReference>
<protein>
    <submittedName>
        <fullName evidence="1">Uncharacterized protein</fullName>
    </submittedName>
</protein>
<reference evidence="1 2" key="1">
    <citation type="submission" date="2020-12" db="EMBL/GenBank/DDBJ databases">
        <title>Draft genome sequence of the commensal strain Corynebacterium tuberculostearicum MFP09/CIP 102622 isolated from human skin.</title>
        <authorList>
            <person name="Boukerb A.M."/>
            <person name="Janvier X."/>
            <person name="Feuilloley M.G.J."/>
            <person name="Groboillot A."/>
        </authorList>
    </citation>
    <scope>NUCLEOTIDE SEQUENCE [LARGE SCALE GENOMIC DNA]</scope>
    <source>
        <strain evidence="1 2">CIP 102622</strain>
    </source>
</reference>
<evidence type="ECO:0000313" key="1">
    <source>
        <dbReference type="EMBL" id="MBK3428814.1"/>
    </source>
</evidence>
<dbReference type="AlphaFoldDB" id="A0A8I1LDJ9"/>
<organism evidence="1 2">
    <name type="scientific">Corynebacterium tuberculostearicum</name>
    <dbReference type="NCBI Taxonomy" id="38304"/>
    <lineage>
        <taxon>Bacteria</taxon>
        <taxon>Bacillati</taxon>
        <taxon>Actinomycetota</taxon>
        <taxon>Actinomycetes</taxon>
        <taxon>Mycobacteriales</taxon>
        <taxon>Corynebacteriaceae</taxon>
        <taxon>Corynebacterium</taxon>
    </lineage>
</organism>
<evidence type="ECO:0000313" key="2">
    <source>
        <dbReference type="Proteomes" id="UP000603369"/>
    </source>
</evidence>
<proteinExistence type="predicted"/>
<sequence length="144" mass="15305">MKSTPLILAAGVVFGAIYGTNALMPDMYDNPTSEVQAGQARVPGLSCTEEDGSTSSEPRWDCDGTQIRAKDVGVQDKDQATRRYLRAIGEGTAMPEGDIDRDGDKRTLSDGDLVAISIEGDGPTTFLSLRGPRAAELAQEVEKA</sequence>
<gene>
    <name evidence="1" type="ORF">JDP02_09905</name>
</gene>
<name>A0A8I1LDJ9_9CORY</name>